<comment type="caution">
    <text evidence="4">The sequence shown here is derived from an EMBL/GenBank/DDBJ whole genome shotgun (WGS) entry which is preliminary data.</text>
</comment>
<dbReference type="InterPro" id="IPR022627">
    <property type="entry name" value="DUF3502"/>
</dbReference>
<proteinExistence type="predicted"/>
<dbReference type="AlphaFoldDB" id="A0A9X4QRA4"/>
<keyword evidence="5" id="KW-1185">Reference proteome</keyword>
<dbReference type="Pfam" id="PF12010">
    <property type="entry name" value="DUF3502"/>
    <property type="match status" value="1"/>
</dbReference>
<dbReference type="PANTHER" id="PTHR43649:SF17">
    <property type="entry name" value="ABC TRANSPORTER SOLUTE BINDING PROTEIN-SUGAR TRANSPORT"/>
    <property type="match status" value="1"/>
</dbReference>
<evidence type="ECO:0000313" key="5">
    <source>
        <dbReference type="Proteomes" id="UP001153404"/>
    </source>
</evidence>
<feature type="chain" id="PRO_5040757917" evidence="2">
    <location>
        <begin position="23"/>
        <end position="522"/>
    </location>
</feature>
<feature type="region of interest" description="Disordered" evidence="1">
    <location>
        <begin position="31"/>
        <end position="55"/>
    </location>
</feature>
<organism evidence="4 5">
    <name type="scientific">Cohnella rhizosphaerae</name>
    <dbReference type="NCBI Taxonomy" id="1457232"/>
    <lineage>
        <taxon>Bacteria</taxon>
        <taxon>Bacillati</taxon>
        <taxon>Bacillota</taxon>
        <taxon>Bacilli</taxon>
        <taxon>Bacillales</taxon>
        <taxon>Paenibacillaceae</taxon>
        <taxon>Cohnella</taxon>
    </lineage>
</organism>
<dbReference type="Pfam" id="PF13416">
    <property type="entry name" value="SBP_bac_8"/>
    <property type="match status" value="1"/>
</dbReference>
<dbReference type="Gene3D" id="3.40.190.10">
    <property type="entry name" value="Periplasmic binding protein-like II"/>
    <property type="match status" value="2"/>
</dbReference>
<accession>A0A9X4QRA4</accession>
<sequence>MVLQKRLHAAIVCKLLVALLLAGCGSNGPKESGSASPAAVPTASEQGDETEGSKEQLPPVELTYYYVGTPQKDLPLVEAEMNKILKKKINATIKLKLIDWGSYDQKMNVMIAAGDEMDLMFTAPWSNNYYQNVEKNALLPLDDLLDKYAPRLKATVPAYVWDATRIRGKIYGAINWQIIAMQYGFDMREDLADKYGLDMDKVNKYDELEPFLDKLAAGEPGVTPLSYVNNYDIFNGQAPYFGMDTIGDDASPGWLYLDDSETRVINQYASPEYEQFVRLMHKWHEKGFFRKDNASITDNTADTKAGRYGGSLAATVAPGVESTVFLRFGVHKKFKALSPALVTTGRAIATMTGISATSKNPERAMMFLELINTDKELYNLLCHGIEGKHYVFVDKEKGVIGMPEGITPETNGYAPGTDWMFGNQFNGYYISEADVGNWEKTQQLNESAVRSPLLGFNFNPEPVKAELAQASTVIKQYHNSLVSGSVDPDKFLPEFLEKLKSAGADKVVAEKQKQIDAWKSAK</sequence>
<keyword evidence="2" id="KW-0732">Signal</keyword>
<evidence type="ECO:0000313" key="4">
    <source>
        <dbReference type="EMBL" id="MDG0808048.1"/>
    </source>
</evidence>
<dbReference type="RefSeq" id="WP_277528255.1">
    <property type="nucleotide sequence ID" value="NZ_JAPDIA010000001.1"/>
</dbReference>
<dbReference type="InterPro" id="IPR006059">
    <property type="entry name" value="SBP"/>
</dbReference>
<protein>
    <submittedName>
        <fullName evidence="4">ABC transporter substrate-binding protein</fullName>
    </submittedName>
</protein>
<dbReference type="InterPro" id="IPR050490">
    <property type="entry name" value="Bact_solute-bd_prot1"/>
</dbReference>
<dbReference type="PANTHER" id="PTHR43649">
    <property type="entry name" value="ARABINOSE-BINDING PROTEIN-RELATED"/>
    <property type="match status" value="1"/>
</dbReference>
<dbReference type="EMBL" id="JAPDIA010000001">
    <property type="protein sequence ID" value="MDG0808048.1"/>
    <property type="molecule type" value="Genomic_DNA"/>
</dbReference>
<feature type="domain" description="DUF3502" evidence="3">
    <location>
        <begin position="452"/>
        <end position="519"/>
    </location>
</feature>
<feature type="signal peptide" evidence="2">
    <location>
        <begin position="1"/>
        <end position="22"/>
    </location>
</feature>
<dbReference type="SUPFAM" id="SSF53850">
    <property type="entry name" value="Periplasmic binding protein-like II"/>
    <property type="match status" value="1"/>
</dbReference>
<gene>
    <name evidence="4" type="ORF">OMP40_00480</name>
</gene>
<evidence type="ECO:0000259" key="3">
    <source>
        <dbReference type="Pfam" id="PF12010"/>
    </source>
</evidence>
<dbReference type="Proteomes" id="UP001153404">
    <property type="component" value="Unassembled WGS sequence"/>
</dbReference>
<reference evidence="4" key="1">
    <citation type="submission" date="2022-10" db="EMBL/GenBank/DDBJ databases">
        <title>Comparative genomic analysis of Cohnella hashimotonis sp. nov., isolated from the International Space Station.</title>
        <authorList>
            <person name="Simpson A."/>
            <person name="Venkateswaran K."/>
        </authorList>
    </citation>
    <scope>NUCLEOTIDE SEQUENCE</scope>
    <source>
        <strain evidence="4">DSM 28161</strain>
    </source>
</reference>
<evidence type="ECO:0000256" key="2">
    <source>
        <dbReference type="SAM" id="SignalP"/>
    </source>
</evidence>
<name>A0A9X4QRA4_9BACL</name>
<evidence type="ECO:0000256" key="1">
    <source>
        <dbReference type="SAM" id="MobiDB-lite"/>
    </source>
</evidence>